<organism evidence="6 7">
    <name type="scientific">Ferrimonas lipolytica</name>
    <dbReference type="NCBI Taxonomy" id="2724191"/>
    <lineage>
        <taxon>Bacteria</taxon>
        <taxon>Pseudomonadati</taxon>
        <taxon>Pseudomonadota</taxon>
        <taxon>Gammaproteobacteria</taxon>
        <taxon>Alteromonadales</taxon>
        <taxon>Ferrimonadaceae</taxon>
        <taxon>Ferrimonas</taxon>
    </lineage>
</organism>
<dbReference type="Proteomes" id="UP000501602">
    <property type="component" value="Chromosome"/>
</dbReference>
<evidence type="ECO:0000313" key="7">
    <source>
        <dbReference type="Proteomes" id="UP000501602"/>
    </source>
</evidence>
<dbReference type="AlphaFoldDB" id="A0A6H1UJX6"/>
<evidence type="ECO:0000256" key="4">
    <source>
        <dbReference type="ARBA" id="ARBA00025742"/>
    </source>
</evidence>
<dbReference type="InterPro" id="IPR004843">
    <property type="entry name" value="Calcineurin-like_PHP"/>
</dbReference>
<evidence type="ECO:0000256" key="2">
    <source>
        <dbReference type="ARBA" id="ARBA00022801"/>
    </source>
</evidence>
<proteinExistence type="inferred from homology"/>
<dbReference type="Pfam" id="PF00149">
    <property type="entry name" value="Metallophos"/>
    <property type="match status" value="1"/>
</dbReference>
<dbReference type="InterPro" id="IPR050884">
    <property type="entry name" value="CNP_phosphodiesterase-III"/>
</dbReference>
<dbReference type="GO" id="GO:0004115">
    <property type="term" value="F:3',5'-cyclic-AMP phosphodiesterase activity"/>
    <property type="evidence" value="ECO:0007669"/>
    <property type="project" value="UniProtKB-EC"/>
</dbReference>
<keyword evidence="3" id="KW-0408">Iron</keyword>
<dbReference type="NCBIfam" id="NF008359">
    <property type="entry name" value="PRK11148.1"/>
    <property type="match status" value="1"/>
</dbReference>
<name>A0A6H1UJX6_9GAMM</name>
<accession>A0A6H1UJX6</accession>
<dbReference type="PANTHER" id="PTHR42988:SF2">
    <property type="entry name" value="CYCLIC NUCLEOTIDE PHOSPHODIESTERASE CBUA0032-RELATED"/>
    <property type="match status" value="1"/>
</dbReference>
<protein>
    <submittedName>
        <fullName evidence="6">3',5'-cyclic-AMP phosphodiesterase</fullName>
        <ecNumber evidence="6">3.1.4.53</ecNumber>
    </submittedName>
</protein>
<dbReference type="PANTHER" id="PTHR42988">
    <property type="entry name" value="PHOSPHOHYDROLASE"/>
    <property type="match status" value="1"/>
</dbReference>
<dbReference type="GO" id="GO:0046872">
    <property type="term" value="F:metal ion binding"/>
    <property type="evidence" value="ECO:0007669"/>
    <property type="project" value="UniProtKB-KW"/>
</dbReference>
<keyword evidence="1" id="KW-0479">Metal-binding</keyword>
<keyword evidence="2 6" id="KW-0378">Hydrolase</keyword>
<evidence type="ECO:0000259" key="5">
    <source>
        <dbReference type="Pfam" id="PF00149"/>
    </source>
</evidence>
<dbReference type="InterPro" id="IPR029052">
    <property type="entry name" value="Metallo-depent_PP-like"/>
</dbReference>
<dbReference type="InterPro" id="IPR026575">
    <property type="entry name" value="GpdQ/CpdA-like"/>
</dbReference>
<dbReference type="SUPFAM" id="SSF56300">
    <property type="entry name" value="Metallo-dependent phosphatases"/>
    <property type="match status" value="1"/>
</dbReference>
<dbReference type="KEGG" id="fes:HER31_13220"/>
<feature type="domain" description="Calcineurin-like phosphoesterase" evidence="5">
    <location>
        <begin position="12"/>
        <end position="198"/>
    </location>
</feature>
<dbReference type="Gene3D" id="3.60.21.10">
    <property type="match status" value="1"/>
</dbReference>
<gene>
    <name evidence="6" type="primary">cpdA</name>
    <name evidence="6" type="ORF">HER31_13220</name>
</gene>
<evidence type="ECO:0000313" key="6">
    <source>
        <dbReference type="EMBL" id="QIZ78910.1"/>
    </source>
</evidence>
<dbReference type="CDD" id="cd07402">
    <property type="entry name" value="MPP_GpdQ"/>
    <property type="match status" value="1"/>
</dbReference>
<sequence length="267" mass="29479">MSPLADDGSVLLAQVSDPHLFADRDNVFLGINPYDSFEAVVDELHGIDGLDSVLATGDISQDHTPGAYHQFAQMLATVNAPSYVLPGNHDLPHLMKALLVGPKVTCGRRIVVGDWQILMLDSTIKGKPAGHMSIDEQAWLLDMLKTHQMHTLVALHHNPIATGCTWLDQHSLDNGSEFLALLSRFDHVKGVIWGHVHQEMDLTYKNIRLMAVPSTSIQFLPNSHNFVLDTKQPGFRLLRLHPDGSIETEVKRLNSGRFNPDGSATGY</sequence>
<evidence type="ECO:0000256" key="3">
    <source>
        <dbReference type="ARBA" id="ARBA00023004"/>
    </source>
</evidence>
<evidence type="ECO:0000256" key="1">
    <source>
        <dbReference type="ARBA" id="ARBA00022723"/>
    </source>
</evidence>
<keyword evidence="7" id="KW-1185">Reference proteome</keyword>
<reference evidence="6 7" key="1">
    <citation type="submission" date="2020-04" db="EMBL/GenBank/DDBJ databases">
        <title>Ferrimonas sp. S7 isolated from sea water.</title>
        <authorList>
            <person name="Bae S.S."/>
            <person name="Baek K."/>
        </authorList>
    </citation>
    <scope>NUCLEOTIDE SEQUENCE [LARGE SCALE GENOMIC DNA]</scope>
    <source>
        <strain evidence="6 7">S7</strain>
    </source>
</reference>
<comment type="similarity">
    <text evidence="4">Belongs to the cyclic nucleotide phosphodiesterase class-III family.</text>
</comment>
<dbReference type="EC" id="3.1.4.53" evidence="6"/>
<dbReference type="EMBL" id="CP051180">
    <property type="protein sequence ID" value="QIZ78910.1"/>
    <property type="molecule type" value="Genomic_DNA"/>
</dbReference>